<proteinExistence type="inferred from homology"/>
<dbReference type="InterPro" id="IPR050884">
    <property type="entry name" value="CNP_phosphodiesterase-III"/>
</dbReference>
<reference evidence="7" key="1">
    <citation type="submission" date="2016-10" db="EMBL/GenBank/DDBJ databases">
        <authorList>
            <person name="Varghese N."/>
            <person name="Submissions S."/>
        </authorList>
    </citation>
    <scope>NUCLEOTIDE SEQUENCE [LARGE SCALE GENOMIC DNA]</scope>
    <source>
        <strain evidence="7">IBRC-M 10760</strain>
    </source>
</reference>
<dbReference type="PANTHER" id="PTHR42988">
    <property type="entry name" value="PHOSPHOHYDROLASE"/>
    <property type="match status" value="1"/>
</dbReference>
<dbReference type="Gene3D" id="3.60.21.10">
    <property type="match status" value="1"/>
</dbReference>
<dbReference type="RefSeq" id="WP_092695806.1">
    <property type="nucleotide sequence ID" value="NZ_FNBK01000041.1"/>
</dbReference>
<dbReference type="InterPro" id="IPR029052">
    <property type="entry name" value="Metallo-depent_PP-like"/>
</dbReference>
<feature type="domain" description="Calcineurin-like phosphoesterase" evidence="5">
    <location>
        <begin position="24"/>
        <end position="215"/>
    </location>
</feature>
<dbReference type="PANTHER" id="PTHR42988:SF2">
    <property type="entry name" value="CYCLIC NUCLEOTIDE PHOSPHODIESTERASE CBUA0032-RELATED"/>
    <property type="match status" value="1"/>
</dbReference>
<keyword evidence="1" id="KW-0479">Metal-binding</keyword>
<dbReference type="GO" id="GO:0016787">
    <property type="term" value="F:hydrolase activity"/>
    <property type="evidence" value="ECO:0007669"/>
    <property type="project" value="UniProtKB-KW"/>
</dbReference>
<dbReference type="InterPro" id="IPR004843">
    <property type="entry name" value="Calcineurin-like_PHP"/>
</dbReference>
<evidence type="ECO:0000313" key="6">
    <source>
        <dbReference type="EMBL" id="SDG43182.1"/>
    </source>
</evidence>
<dbReference type="EMBL" id="FNBK01000041">
    <property type="protein sequence ID" value="SDG43182.1"/>
    <property type="molecule type" value="Genomic_DNA"/>
</dbReference>
<accession>A0A1G7U6A9</accession>
<evidence type="ECO:0000313" key="7">
    <source>
        <dbReference type="Proteomes" id="UP000199076"/>
    </source>
</evidence>
<comment type="similarity">
    <text evidence="4">Belongs to the cyclic nucleotide phosphodiesterase class-III family.</text>
</comment>
<keyword evidence="2" id="KW-0378">Hydrolase</keyword>
<evidence type="ECO:0000256" key="3">
    <source>
        <dbReference type="ARBA" id="ARBA00023004"/>
    </source>
</evidence>
<name>A0A1G7U6A9_9EURY</name>
<dbReference type="OrthoDB" id="7513at2157"/>
<dbReference type="SUPFAM" id="SSF56300">
    <property type="entry name" value="Metallo-dependent phosphatases"/>
    <property type="match status" value="1"/>
</dbReference>
<sequence length="316" mass="33069">MLYRSAPGPTLARLDGPTAARPTRLAVVADPHVTPWATGTWKVFHRTVERFRTALTEANRLDVDAVAIAGDLTKDGAPQEFDRAAALLDDVSAPVLAVPGEHDLPQPDDGHRTPPAEAFADRFAGGRYPFAEHVGGIDLVGIDTATAGDGPPAVSPTQLDWLESILAGLERPVVLCHHALTPADGDGPPSTERIANARELAHVLDAGGVELVVSGARHWPGIGALSGVREVTAPATCSLPQAFLHVRIDASGTTVDLLPLADRTGFEEAYAAASDGDAHGQWVANRADQGALHRFPLVDCRSSTTVATGERASSGQ</sequence>
<gene>
    <name evidence="6" type="ORF">SAMN05216218_1411</name>
</gene>
<evidence type="ECO:0000259" key="5">
    <source>
        <dbReference type="Pfam" id="PF00149"/>
    </source>
</evidence>
<protein>
    <submittedName>
        <fullName evidence="6">Calcineurin-like phosphoesterase</fullName>
    </submittedName>
</protein>
<dbReference type="GO" id="GO:0046872">
    <property type="term" value="F:metal ion binding"/>
    <property type="evidence" value="ECO:0007669"/>
    <property type="project" value="UniProtKB-KW"/>
</dbReference>
<evidence type="ECO:0000256" key="4">
    <source>
        <dbReference type="ARBA" id="ARBA00025742"/>
    </source>
</evidence>
<dbReference type="STRING" id="660518.SAMN05216218_1411"/>
<organism evidence="6 7">
    <name type="scientific">Halorientalis regularis</name>
    <dbReference type="NCBI Taxonomy" id="660518"/>
    <lineage>
        <taxon>Archaea</taxon>
        <taxon>Methanobacteriati</taxon>
        <taxon>Methanobacteriota</taxon>
        <taxon>Stenosarchaea group</taxon>
        <taxon>Halobacteria</taxon>
        <taxon>Halobacteriales</taxon>
        <taxon>Haloarculaceae</taxon>
        <taxon>Halorientalis</taxon>
    </lineage>
</organism>
<keyword evidence="3" id="KW-0408">Iron</keyword>
<dbReference type="Proteomes" id="UP000199076">
    <property type="component" value="Unassembled WGS sequence"/>
</dbReference>
<dbReference type="Pfam" id="PF00149">
    <property type="entry name" value="Metallophos"/>
    <property type="match status" value="1"/>
</dbReference>
<evidence type="ECO:0000256" key="2">
    <source>
        <dbReference type="ARBA" id="ARBA00022801"/>
    </source>
</evidence>
<evidence type="ECO:0000256" key="1">
    <source>
        <dbReference type="ARBA" id="ARBA00022723"/>
    </source>
</evidence>
<keyword evidence="7" id="KW-1185">Reference proteome</keyword>
<dbReference type="AlphaFoldDB" id="A0A1G7U6A9"/>